<dbReference type="RefSeq" id="XP_070886259.1">
    <property type="nucleotide sequence ID" value="XM_071035495.1"/>
</dbReference>
<gene>
    <name evidence="1" type="ORF">BJX67DRAFT_81216</name>
</gene>
<sequence length="173" mass="18584">MRGSQLRDFYLERHPLSLERLVFCMVGCVRDWEEGGVACSQPPNAVLHVSSHISALGMIGSHFLHHPGVMDQQDSCSSVGLLGGSSLGLALLQPHLSMNPPSQGRKLTVPVPIIAGIMGGRKGLRTASWIWGLDQSVDRTAKYSLPPGDVETQGLGVKIAIWIESSAAWVIPP</sequence>
<name>A0ABR4LRX4_9EURO</name>
<comment type="caution">
    <text evidence="1">The sequence shown here is derived from an EMBL/GenBank/DDBJ whole genome shotgun (WGS) entry which is preliminary data.</text>
</comment>
<organism evidence="1 2">
    <name type="scientific">Aspergillus lucknowensis</name>
    <dbReference type="NCBI Taxonomy" id="176173"/>
    <lineage>
        <taxon>Eukaryota</taxon>
        <taxon>Fungi</taxon>
        <taxon>Dikarya</taxon>
        <taxon>Ascomycota</taxon>
        <taxon>Pezizomycotina</taxon>
        <taxon>Eurotiomycetes</taxon>
        <taxon>Eurotiomycetidae</taxon>
        <taxon>Eurotiales</taxon>
        <taxon>Aspergillaceae</taxon>
        <taxon>Aspergillus</taxon>
        <taxon>Aspergillus subgen. Nidulantes</taxon>
    </lineage>
</organism>
<keyword evidence="2" id="KW-1185">Reference proteome</keyword>
<protein>
    <submittedName>
        <fullName evidence="1">Uncharacterized protein</fullName>
    </submittedName>
</protein>
<dbReference type="Proteomes" id="UP001610432">
    <property type="component" value="Unassembled WGS sequence"/>
</dbReference>
<dbReference type="GeneID" id="98150567"/>
<dbReference type="EMBL" id="JBFXLQ010000019">
    <property type="protein sequence ID" value="KAL2867280.1"/>
    <property type="molecule type" value="Genomic_DNA"/>
</dbReference>
<reference evidence="1 2" key="1">
    <citation type="submission" date="2024-07" db="EMBL/GenBank/DDBJ databases">
        <title>Section-level genome sequencing and comparative genomics of Aspergillus sections Usti and Cavernicolus.</title>
        <authorList>
            <consortium name="Lawrence Berkeley National Laboratory"/>
            <person name="Nybo J.L."/>
            <person name="Vesth T.C."/>
            <person name="Theobald S."/>
            <person name="Frisvad J.C."/>
            <person name="Larsen T.O."/>
            <person name="Kjaerboelling I."/>
            <person name="Rothschild-Mancinelli K."/>
            <person name="Lyhne E.K."/>
            <person name="Kogle M.E."/>
            <person name="Barry K."/>
            <person name="Clum A."/>
            <person name="Na H."/>
            <person name="Ledsgaard L."/>
            <person name="Lin J."/>
            <person name="Lipzen A."/>
            <person name="Kuo A."/>
            <person name="Riley R."/>
            <person name="Mondo S."/>
            <person name="Labutti K."/>
            <person name="Haridas S."/>
            <person name="Pangalinan J."/>
            <person name="Salamov A.A."/>
            <person name="Simmons B.A."/>
            <person name="Magnuson J.K."/>
            <person name="Chen J."/>
            <person name="Drula E."/>
            <person name="Henrissat B."/>
            <person name="Wiebenga A."/>
            <person name="Lubbers R.J."/>
            <person name="Gomes A.C."/>
            <person name="Macurrencykelacurrency M.R."/>
            <person name="Stajich J."/>
            <person name="Grigoriev I.V."/>
            <person name="Mortensen U.H."/>
            <person name="De Vries R.P."/>
            <person name="Baker S.E."/>
            <person name="Andersen M.R."/>
        </authorList>
    </citation>
    <scope>NUCLEOTIDE SEQUENCE [LARGE SCALE GENOMIC DNA]</scope>
    <source>
        <strain evidence="1 2">CBS 449.75</strain>
    </source>
</reference>
<evidence type="ECO:0000313" key="1">
    <source>
        <dbReference type="EMBL" id="KAL2867280.1"/>
    </source>
</evidence>
<proteinExistence type="predicted"/>
<evidence type="ECO:0000313" key="2">
    <source>
        <dbReference type="Proteomes" id="UP001610432"/>
    </source>
</evidence>
<accession>A0ABR4LRX4</accession>